<sequence>MDLMTRWRPETPQREPCHQRNSQSEDYVSMYIKRISAAFTASGIKAFVSTFGSERLAGIRIALSQISQPHALQLIHIVFG</sequence>
<keyword evidence="2" id="KW-1185">Reference proteome</keyword>
<reference evidence="2" key="2">
    <citation type="journal article" date="2018" name="Mol. Plant Microbe Interact.">
        <title>Genome sequence resources for the wheat stripe rust pathogen (Puccinia striiformis f. sp. tritici) and the barley stripe rust pathogen (Puccinia striiformis f. sp. hordei).</title>
        <authorList>
            <person name="Xia C."/>
            <person name="Wang M."/>
            <person name="Yin C."/>
            <person name="Cornejo O.E."/>
            <person name="Hulbert S.H."/>
            <person name="Chen X."/>
        </authorList>
    </citation>
    <scope>NUCLEOTIDE SEQUENCE [LARGE SCALE GENOMIC DNA]</scope>
    <source>
        <strain evidence="2">93-210</strain>
    </source>
</reference>
<reference evidence="1 2" key="3">
    <citation type="journal article" date="2022" name="Microbiol. Spectr.">
        <title>Folding features and dynamics of 3D genome architecture in plant fungal pathogens.</title>
        <authorList>
            <person name="Xia C."/>
        </authorList>
    </citation>
    <scope>NUCLEOTIDE SEQUENCE [LARGE SCALE GENOMIC DNA]</scope>
    <source>
        <strain evidence="1 2">93-210</strain>
    </source>
</reference>
<reference evidence="2" key="1">
    <citation type="journal article" date="2018" name="BMC Genomics">
        <title>Genomic insights into host adaptation between the wheat stripe rust pathogen (Puccinia striiformis f. sp. tritici) and the barley stripe rust pathogen (Puccinia striiformis f. sp. hordei).</title>
        <authorList>
            <person name="Xia C."/>
            <person name="Wang M."/>
            <person name="Yin C."/>
            <person name="Cornejo O.E."/>
            <person name="Hulbert S.H."/>
            <person name="Chen X."/>
        </authorList>
    </citation>
    <scope>NUCLEOTIDE SEQUENCE [LARGE SCALE GENOMIC DNA]</scope>
    <source>
        <strain evidence="2">93-210</strain>
    </source>
</reference>
<proteinExistence type="predicted"/>
<evidence type="ECO:0000313" key="2">
    <source>
        <dbReference type="Proteomes" id="UP001060170"/>
    </source>
</evidence>
<protein>
    <submittedName>
        <fullName evidence="1">Uncharacterized protein</fullName>
    </submittedName>
</protein>
<organism evidence="1 2">
    <name type="scientific">Puccinia striiformis f. sp. tritici</name>
    <dbReference type="NCBI Taxonomy" id="168172"/>
    <lineage>
        <taxon>Eukaryota</taxon>
        <taxon>Fungi</taxon>
        <taxon>Dikarya</taxon>
        <taxon>Basidiomycota</taxon>
        <taxon>Pucciniomycotina</taxon>
        <taxon>Pucciniomycetes</taxon>
        <taxon>Pucciniales</taxon>
        <taxon>Pucciniaceae</taxon>
        <taxon>Puccinia</taxon>
    </lineage>
</organism>
<comment type="caution">
    <text evidence="1">The sequence shown here is derived from an EMBL/GenBank/DDBJ whole genome shotgun (WGS) entry which is preliminary data.</text>
</comment>
<evidence type="ECO:0000313" key="1">
    <source>
        <dbReference type="EMBL" id="KAI7943538.1"/>
    </source>
</evidence>
<dbReference type="EMBL" id="CM045875">
    <property type="protein sequence ID" value="KAI7943538.1"/>
    <property type="molecule type" value="Genomic_DNA"/>
</dbReference>
<gene>
    <name evidence="1" type="ORF">MJO28_011066</name>
</gene>
<accession>A0ACC0E433</accession>
<dbReference type="Proteomes" id="UP001060170">
    <property type="component" value="Chromosome 11"/>
</dbReference>
<name>A0ACC0E433_9BASI</name>